<dbReference type="InterPro" id="IPR054722">
    <property type="entry name" value="PolX-like_BBD"/>
</dbReference>
<reference evidence="5 6" key="1">
    <citation type="journal article" date="2022" name="Nat. Plants">
        <title>Genomes of leafy and leafless Platanthera orchids illuminate the evolution of mycoheterotrophy.</title>
        <authorList>
            <person name="Li M.H."/>
            <person name="Liu K.W."/>
            <person name="Li Z."/>
            <person name="Lu H.C."/>
            <person name="Ye Q.L."/>
            <person name="Zhang D."/>
            <person name="Wang J.Y."/>
            <person name="Li Y.F."/>
            <person name="Zhong Z.M."/>
            <person name="Liu X."/>
            <person name="Yu X."/>
            <person name="Liu D.K."/>
            <person name="Tu X.D."/>
            <person name="Liu B."/>
            <person name="Hao Y."/>
            <person name="Liao X.Y."/>
            <person name="Jiang Y.T."/>
            <person name="Sun W.H."/>
            <person name="Chen J."/>
            <person name="Chen Y.Q."/>
            <person name="Ai Y."/>
            <person name="Zhai J.W."/>
            <person name="Wu S.S."/>
            <person name="Zhou Z."/>
            <person name="Hsiao Y.Y."/>
            <person name="Wu W.L."/>
            <person name="Chen Y.Y."/>
            <person name="Lin Y.F."/>
            <person name="Hsu J.L."/>
            <person name="Li C.Y."/>
            <person name="Wang Z.W."/>
            <person name="Zhao X."/>
            <person name="Zhong W.Y."/>
            <person name="Ma X.K."/>
            <person name="Ma L."/>
            <person name="Huang J."/>
            <person name="Chen G.Z."/>
            <person name="Huang M.Z."/>
            <person name="Huang L."/>
            <person name="Peng D.H."/>
            <person name="Luo Y.B."/>
            <person name="Zou S.Q."/>
            <person name="Chen S.P."/>
            <person name="Lan S."/>
            <person name="Tsai W.C."/>
            <person name="Van de Peer Y."/>
            <person name="Liu Z.J."/>
        </authorList>
    </citation>
    <scope>NUCLEOTIDE SEQUENCE [LARGE SCALE GENOMIC DNA]</scope>
    <source>
        <strain evidence="5">Lor287</strain>
    </source>
</reference>
<evidence type="ECO:0000259" key="4">
    <source>
        <dbReference type="PROSITE" id="PS50994"/>
    </source>
</evidence>
<dbReference type="AlphaFoldDB" id="A0AAP0BPP8"/>
<dbReference type="GO" id="GO:0015074">
    <property type="term" value="P:DNA integration"/>
    <property type="evidence" value="ECO:0007669"/>
    <property type="project" value="InterPro"/>
</dbReference>
<evidence type="ECO:0000259" key="3">
    <source>
        <dbReference type="PROSITE" id="PS50158"/>
    </source>
</evidence>
<evidence type="ECO:0000256" key="1">
    <source>
        <dbReference type="ARBA" id="ARBA00022670"/>
    </source>
</evidence>
<evidence type="ECO:0008006" key="7">
    <source>
        <dbReference type="Google" id="ProtNLM"/>
    </source>
</evidence>
<feature type="domain" description="Integrase catalytic" evidence="4">
    <location>
        <begin position="521"/>
        <end position="599"/>
    </location>
</feature>
<sequence length="676" mass="76473">MLTRSDRAVNFIRKNTSRLLGMAATMRHELESKNVTFTVHNNMATIEKLTGSNFKKWKSDIMFALEMADIEMAMNTNQPAALTATSTQAEKDHYGAWNKSNKICLLTMKRSIPEHLLSGLPDTTVARVFLTAVGQRYKVSSNAEIGTLIQDLFSMRYTGGGGVRDYILKMVYFQTKLQELEIALPEALIVHQALNTLPAEFSILKTTYNSQDEAWRINDLITRCVAEEEKLKNEKTNTALLVIKTPFKKKKKFKAPFKAQDGQSSGNKDTGGKKPLSCFFCKKKGHVKQECLKFKSWMEKRGFALKGKPLALVLCESNLIEAPSSSWWLDSGATNHVAYTLQGFIKRRRPSKGECRLTVGNNAEVEVEFIGDVCLVLSSGYELVLKDIFYIPSFRRNLISVSVLDKLYYGFNIYGGSIDISYESQVIGHCSLSNGLYSLCLAPTNIYATTYNVERVTAKRPLIKEQSSMLWHKRLGHISRERVERLIKENILPALDFSDLEACVDCCRGKMTKIKKKGSTRSSSLLEVIHTDISGPYSTTLCRNTYFITFIDDYSRFGYLYLIKEKSESLEKFKIFKTEVEKQIGKVIKIVRSDRGGEYFGRHDASGQHKVVLPHISPIRNKAILSLLDWMKSRRSQRRGGRKPLVSAQSFFDLPKRMKSLQNHAAHLLIGDAVAT</sequence>
<keyword evidence="2" id="KW-0479">Metal-binding</keyword>
<keyword evidence="1" id="KW-0645">Protease</keyword>
<dbReference type="EMBL" id="JBBWWQ010000005">
    <property type="protein sequence ID" value="KAK8946897.1"/>
    <property type="molecule type" value="Genomic_DNA"/>
</dbReference>
<organism evidence="5 6">
    <name type="scientific">Platanthera zijinensis</name>
    <dbReference type="NCBI Taxonomy" id="2320716"/>
    <lineage>
        <taxon>Eukaryota</taxon>
        <taxon>Viridiplantae</taxon>
        <taxon>Streptophyta</taxon>
        <taxon>Embryophyta</taxon>
        <taxon>Tracheophyta</taxon>
        <taxon>Spermatophyta</taxon>
        <taxon>Magnoliopsida</taxon>
        <taxon>Liliopsida</taxon>
        <taxon>Asparagales</taxon>
        <taxon>Orchidaceae</taxon>
        <taxon>Orchidoideae</taxon>
        <taxon>Orchideae</taxon>
        <taxon>Orchidinae</taxon>
        <taxon>Platanthera</taxon>
    </lineage>
</organism>
<dbReference type="GO" id="GO:0008270">
    <property type="term" value="F:zinc ion binding"/>
    <property type="evidence" value="ECO:0007669"/>
    <property type="project" value="UniProtKB-KW"/>
</dbReference>
<feature type="domain" description="CCHC-type" evidence="3">
    <location>
        <begin position="278"/>
        <end position="291"/>
    </location>
</feature>
<dbReference type="InterPro" id="IPR036397">
    <property type="entry name" value="RNaseH_sf"/>
</dbReference>
<proteinExistence type="predicted"/>
<dbReference type="GO" id="GO:0008233">
    <property type="term" value="F:peptidase activity"/>
    <property type="evidence" value="ECO:0007669"/>
    <property type="project" value="UniProtKB-KW"/>
</dbReference>
<dbReference type="Proteomes" id="UP001418222">
    <property type="component" value="Unassembled WGS sequence"/>
</dbReference>
<evidence type="ECO:0000313" key="5">
    <source>
        <dbReference type="EMBL" id="KAK8946897.1"/>
    </source>
</evidence>
<dbReference type="PROSITE" id="PS50158">
    <property type="entry name" value="ZF_CCHC"/>
    <property type="match status" value="1"/>
</dbReference>
<dbReference type="InterPro" id="IPR039537">
    <property type="entry name" value="Retrotran_Ty1/copia-like"/>
</dbReference>
<dbReference type="Pfam" id="PF22936">
    <property type="entry name" value="Pol_BBD"/>
    <property type="match status" value="1"/>
</dbReference>
<dbReference type="Gene3D" id="3.30.420.10">
    <property type="entry name" value="Ribonuclease H-like superfamily/Ribonuclease H"/>
    <property type="match status" value="1"/>
</dbReference>
<evidence type="ECO:0000313" key="6">
    <source>
        <dbReference type="Proteomes" id="UP001418222"/>
    </source>
</evidence>
<dbReference type="PROSITE" id="PS50994">
    <property type="entry name" value="INTEGRASE"/>
    <property type="match status" value="1"/>
</dbReference>
<accession>A0AAP0BPP8</accession>
<dbReference type="InterPro" id="IPR036875">
    <property type="entry name" value="Znf_CCHC_sf"/>
</dbReference>
<dbReference type="SUPFAM" id="SSF53098">
    <property type="entry name" value="Ribonuclease H-like"/>
    <property type="match status" value="1"/>
</dbReference>
<dbReference type="Pfam" id="PF13976">
    <property type="entry name" value="gag_pre-integrs"/>
    <property type="match status" value="1"/>
</dbReference>
<dbReference type="Pfam" id="PF14223">
    <property type="entry name" value="Retrotran_gag_2"/>
    <property type="match status" value="1"/>
</dbReference>
<dbReference type="SUPFAM" id="SSF57756">
    <property type="entry name" value="Retrovirus zinc finger-like domains"/>
    <property type="match status" value="1"/>
</dbReference>
<keyword evidence="6" id="KW-1185">Reference proteome</keyword>
<dbReference type="PANTHER" id="PTHR42648">
    <property type="entry name" value="TRANSPOSASE, PUTATIVE-RELATED"/>
    <property type="match status" value="1"/>
</dbReference>
<gene>
    <name evidence="5" type="ORF">KSP39_PZI006794</name>
</gene>
<keyword evidence="2" id="KW-0862">Zinc</keyword>
<dbReference type="InterPro" id="IPR001584">
    <property type="entry name" value="Integrase_cat-core"/>
</dbReference>
<name>A0AAP0BPP8_9ASPA</name>
<dbReference type="PANTHER" id="PTHR42648:SF28">
    <property type="entry name" value="TRANSPOSON-ENCODED PROTEIN WITH RIBONUCLEASE H-LIKE AND RETROVIRUS ZINC FINGER-LIKE DOMAINS"/>
    <property type="match status" value="1"/>
</dbReference>
<comment type="caution">
    <text evidence="5">The sequence shown here is derived from an EMBL/GenBank/DDBJ whole genome shotgun (WGS) entry which is preliminary data.</text>
</comment>
<keyword evidence="2" id="KW-0863">Zinc-finger</keyword>
<protein>
    <recommendedName>
        <fullName evidence="7">Retrovirus-related Pol polyprotein from transposon TNT 1-94</fullName>
    </recommendedName>
</protein>
<dbReference type="InterPro" id="IPR012337">
    <property type="entry name" value="RNaseH-like_sf"/>
</dbReference>
<dbReference type="InterPro" id="IPR001878">
    <property type="entry name" value="Znf_CCHC"/>
</dbReference>
<evidence type="ECO:0000256" key="2">
    <source>
        <dbReference type="PROSITE-ProRule" id="PRU00047"/>
    </source>
</evidence>
<keyword evidence="1" id="KW-0378">Hydrolase</keyword>
<dbReference type="GO" id="GO:0003676">
    <property type="term" value="F:nucleic acid binding"/>
    <property type="evidence" value="ECO:0007669"/>
    <property type="project" value="InterPro"/>
</dbReference>
<dbReference type="GO" id="GO:0006508">
    <property type="term" value="P:proteolysis"/>
    <property type="evidence" value="ECO:0007669"/>
    <property type="project" value="UniProtKB-KW"/>
</dbReference>
<dbReference type="InterPro" id="IPR025724">
    <property type="entry name" value="GAG-pre-integrase_dom"/>
</dbReference>